<keyword evidence="3" id="KW-0597">Phosphoprotein</keyword>
<dbReference type="PROSITE" id="PS50109">
    <property type="entry name" value="HIS_KIN"/>
    <property type="match status" value="1"/>
</dbReference>
<evidence type="ECO:0000256" key="6">
    <source>
        <dbReference type="ARBA" id="ARBA00023012"/>
    </source>
</evidence>
<evidence type="ECO:0000256" key="1">
    <source>
        <dbReference type="ARBA" id="ARBA00000085"/>
    </source>
</evidence>
<evidence type="ECO:0000259" key="8">
    <source>
        <dbReference type="PROSITE" id="PS50109"/>
    </source>
</evidence>
<dbReference type="EMBL" id="JAJMLW010000001">
    <property type="protein sequence ID" value="MCI2240834.1"/>
    <property type="molecule type" value="Genomic_DNA"/>
</dbReference>
<keyword evidence="6" id="KW-0902">Two-component regulatory system</keyword>
<dbReference type="EC" id="2.7.13.3" evidence="2"/>
<evidence type="ECO:0000256" key="4">
    <source>
        <dbReference type="ARBA" id="ARBA00022679"/>
    </source>
</evidence>
<keyword evidence="7" id="KW-0812">Transmembrane</keyword>
<evidence type="ECO:0000256" key="5">
    <source>
        <dbReference type="ARBA" id="ARBA00022777"/>
    </source>
</evidence>
<feature type="transmembrane region" description="Helical" evidence="7">
    <location>
        <begin position="39"/>
        <end position="59"/>
    </location>
</feature>
<accession>A0ABS9WDF5</accession>
<dbReference type="InterPro" id="IPR050980">
    <property type="entry name" value="2C_sensor_his_kinase"/>
</dbReference>
<dbReference type="InterPro" id="IPR003594">
    <property type="entry name" value="HATPase_dom"/>
</dbReference>
<gene>
    <name evidence="9" type="ORF">LPT13_00470</name>
</gene>
<comment type="catalytic activity">
    <reaction evidence="1">
        <text>ATP + protein L-histidine = ADP + protein N-phospho-L-histidine.</text>
        <dbReference type="EC" id="2.7.13.3"/>
    </reaction>
</comment>
<evidence type="ECO:0000256" key="3">
    <source>
        <dbReference type="ARBA" id="ARBA00022553"/>
    </source>
</evidence>
<keyword evidence="10" id="KW-1185">Reference proteome</keyword>
<keyword evidence="7" id="KW-1133">Transmembrane helix</keyword>
<dbReference type="PRINTS" id="PR00344">
    <property type="entry name" value="BCTRLSENSOR"/>
</dbReference>
<dbReference type="Pfam" id="PF02518">
    <property type="entry name" value="HATPase_c"/>
    <property type="match status" value="1"/>
</dbReference>
<dbReference type="GO" id="GO:0016301">
    <property type="term" value="F:kinase activity"/>
    <property type="evidence" value="ECO:0007669"/>
    <property type="project" value="UniProtKB-KW"/>
</dbReference>
<dbReference type="RefSeq" id="WP_242162450.1">
    <property type="nucleotide sequence ID" value="NZ_JAJMLW010000001.1"/>
</dbReference>
<dbReference type="InterPro" id="IPR004358">
    <property type="entry name" value="Sig_transdc_His_kin-like_C"/>
</dbReference>
<comment type="caution">
    <text evidence="9">The sequence shown here is derived from an EMBL/GenBank/DDBJ whole genome shotgun (WGS) entry which is preliminary data.</text>
</comment>
<dbReference type="SMART" id="SM00387">
    <property type="entry name" value="HATPase_c"/>
    <property type="match status" value="1"/>
</dbReference>
<dbReference type="PANTHER" id="PTHR44936:SF9">
    <property type="entry name" value="SENSOR PROTEIN CREC"/>
    <property type="match status" value="1"/>
</dbReference>
<dbReference type="PANTHER" id="PTHR44936">
    <property type="entry name" value="SENSOR PROTEIN CREC"/>
    <property type="match status" value="1"/>
</dbReference>
<sequence length="375" mass="40700">MSDAQDARGARLPWRRADEDDLASGPDRFGPGAYLVDRAATLGILAFCLLGTACMLLPLGVSVQGTLLVVGFIALCAGTALTLDYRRRARFYREAADLVRELRSAGHFPALIAEPPFLEGRIAYQVAGGIAQLANAETGDAQASAQNYREYVELWIHETKTPIAAAKLMLASMHGAQAAKLSRELERIESQVEQALYYARSTSLSNDYAIREVCLAAAVREACKKNARFLIERSVAPDIDIPEARRVLADEPWLVFILGQVVVNAAKYGASTIAFTARVEEEGTPHERTVLEVRDDGRGIPAADVPRVFERGFTGANGRDQGSATGMGLYLVALMCERMGLGVGLASEEGTGTRVLLSFPHDRRRAMTPPPPVRR</sequence>
<evidence type="ECO:0000256" key="7">
    <source>
        <dbReference type="SAM" id="Phobius"/>
    </source>
</evidence>
<dbReference type="InterPro" id="IPR005467">
    <property type="entry name" value="His_kinase_dom"/>
</dbReference>
<feature type="domain" description="Histidine kinase" evidence="8">
    <location>
        <begin position="154"/>
        <end position="363"/>
    </location>
</feature>
<dbReference type="Proteomes" id="UP001430755">
    <property type="component" value="Unassembled WGS sequence"/>
</dbReference>
<keyword evidence="7" id="KW-0472">Membrane</keyword>
<reference evidence="9" key="1">
    <citation type="submission" date="2021-11" db="EMBL/GenBank/DDBJ databases">
        <title>A Novel Adlercreutzia Species, isolated from a Allomyrina dichotoma larva feces.</title>
        <authorList>
            <person name="Suh M.K."/>
        </authorList>
    </citation>
    <scope>NUCLEOTIDE SEQUENCE</scope>
    <source>
        <strain evidence="9">JBNU-10</strain>
    </source>
</reference>
<dbReference type="InterPro" id="IPR036890">
    <property type="entry name" value="HATPase_C_sf"/>
</dbReference>
<name>A0ABS9WDF5_9ACTN</name>
<proteinExistence type="predicted"/>
<dbReference type="Gene3D" id="3.30.565.10">
    <property type="entry name" value="Histidine kinase-like ATPase, C-terminal domain"/>
    <property type="match status" value="1"/>
</dbReference>
<protein>
    <recommendedName>
        <fullName evidence="2">histidine kinase</fullName>
        <ecNumber evidence="2">2.7.13.3</ecNumber>
    </recommendedName>
</protein>
<dbReference type="SUPFAM" id="SSF55874">
    <property type="entry name" value="ATPase domain of HSP90 chaperone/DNA topoisomerase II/histidine kinase"/>
    <property type="match status" value="1"/>
</dbReference>
<keyword evidence="4" id="KW-0808">Transferase</keyword>
<keyword evidence="5 9" id="KW-0418">Kinase</keyword>
<evidence type="ECO:0000256" key="2">
    <source>
        <dbReference type="ARBA" id="ARBA00012438"/>
    </source>
</evidence>
<evidence type="ECO:0000313" key="9">
    <source>
        <dbReference type="EMBL" id="MCI2240834.1"/>
    </source>
</evidence>
<evidence type="ECO:0000313" key="10">
    <source>
        <dbReference type="Proteomes" id="UP001430755"/>
    </source>
</evidence>
<organism evidence="9 10">
    <name type="scientific">Adlercreutzia faecimuris</name>
    <dbReference type="NCBI Taxonomy" id="2897341"/>
    <lineage>
        <taxon>Bacteria</taxon>
        <taxon>Bacillati</taxon>
        <taxon>Actinomycetota</taxon>
        <taxon>Coriobacteriia</taxon>
        <taxon>Eggerthellales</taxon>
        <taxon>Eggerthellaceae</taxon>
        <taxon>Adlercreutzia</taxon>
    </lineage>
</organism>
<feature type="transmembrane region" description="Helical" evidence="7">
    <location>
        <begin position="65"/>
        <end position="83"/>
    </location>
</feature>